<dbReference type="SUPFAM" id="SSF56436">
    <property type="entry name" value="C-type lectin-like"/>
    <property type="match status" value="1"/>
</dbReference>
<keyword evidence="2" id="KW-1185">Reference proteome</keyword>
<dbReference type="EMBL" id="JBBPFD010000009">
    <property type="protein sequence ID" value="KAK7912607.1"/>
    <property type="molecule type" value="Genomic_DNA"/>
</dbReference>
<evidence type="ECO:0000313" key="1">
    <source>
        <dbReference type="EMBL" id="KAK7912607.1"/>
    </source>
</evidence>
<evidence type="ECO:0008006" key="3">
    <source>
        <dbReference type="Google" id="ProtNLM"/>
    </source>
</evidence>
<evidence type="ECO:0000313" key="2">
    <source>
        <dbReference type="Proteomes" id="UP001460270"/>
    </source>
</evidence>
<reference evidence="2" key="1">
    <citation type="submission" date="2024-04" db="EMBL/GenBank/DDBJ databases">
        <title>Salinicola lusitanus LLJ914,a marine bacterium isolated from the Okinawa Trough.</title>
        <authorList>
            <person name="Li J."/>
        </authorList>
    </citation>
    <scope>NUCLEOTIDE SEQUENCE [LARGE SCALE GENOMIC DNA]</scope>
</reference>
<protein>
    <recommendedName>
        <fullName evidence="3">C-type lectin domain-containing protein</fullName>
    </recommendedName>
</protein>
<accession>A0AAW0P8B8</accession>
<proteinExistence type="predicted"/>
<sequence length="166" mass="18980">MRYTARVRNVAQTGITEASLWSQAGLKRQCETTIKQVHLPQEGPERVSAECFRWSPGKGPGRANLAPSSPRLCRRLTWPTERDSELVWAWSQPQHWCQYSGSLATVIKESDIKDLDLKKFQAWIGLFKEGSDWRWVDGYSTEYNISEVFASVCNGHVSAQGLWHRL</sequence>
<dbReference type="InterPro" id="IPR016187">
    <property type="entry name" value="CTDL_fold"/>
</dbReference>
<name>A0AAW0P8B8_9GOBI</name>
<dbReference type="Proteomes" id="UP001460270">
    <property type="component" value="Unassembled WGS sequence"/>
</dbReference>
<dbReference type="AlphaFoldDB" id="A0AAW0P8B8"/>
<gene>
    <name evidence="1" type="ORF">WMY93_012818</name>
</gene>
<organism evidence="1 2">
    <name type="scientific">Mugilogobius chulae</name>
    <name type="common">yellowstripe goby</name>
    <dbReference type="NCBI Taxonomy" id="88201"/>
    <lineage>
        <taxon>Eukaryota</taxon>
        <taxon>Metazoa</taxon>
        <taxon>Chordata</taxon>
        <taxon>Craniata</taxon>
        <taxon>Vertebrata</taxon>
        <taxon>Euteleostomi</taxon>
        <taxon>Actinopterygii</taxon>
        <taxon>Neopterygii</taxon>
        <taxon>Teleostei</taxon>
        <taxon>Neoteleostei</taxon>
        <taxon>Acanthomorphata</taxon>
        <taxon>Gobiaria</taxon>
        <taxon>Gobiiformes</taxon>
        <taxon>Gobioidei</taxon>
        <taxon>Gobiidae</taxon>
        <taxon>Gobionellinae</taxon>
        <taxon>Mugilogobius</taxon>
    </lineage>
</organism>
<comment type="caution">
    <text evidence="1">The sequence shown here is derived from an EMBL/GenBank/DDBJ whole genome shotgun (WGS) entry which is preliminary data.</text>
</comment>